<dbReference type="EMBL" id="JBAMIC010000001">
    <property type="protein sequence ID" value="KAK7114584.1"/>
    <property type="molecule type" value="Genomic_DNA"/>
</dbReference>
<evidence type="ECO:0000313" key="8">
    <source>
        <dbReference type="Proteomes" id="UP001374579"/>
    </source>
</evidence>
<dbReference type="Proteomes" id="UP001374579">
    <property type="component" value="Unassembled WGS sequence"/>
</dbReference>
<dbReference type="AlphaFoldDB" id="A0AAN9BZK3"/>
<gene>
    <name evidence="7" type="ORF">V1264_000625</name>
</gene>
<evidence type="ECO:0000256" key="5">
    <source>
        <dbReference type="SAM" id="MobiDB-lite"/>
    </source>
</evidence>
<sequence length="277" mass="30070">MPVVSSRPRGFKTGVFLLFFAFVVFVVGFTTPYWVGAEYSVNINKISHSNDEYEEYDENTVNENTVNQNTWDTASGDLNQGLWMTSRPLQRLGEVSVKDFTSFDVTGSAAWFHVVRLLECLCVIGLTIACVTALHNGFSRSIAGHYSRSLETVTAFSGLVGFTGCMVYLRKAKHGDDYQEQDVLGTSISVTLNDVTLAWAFYLAAVGSALSVVAALVMAVCNKPLNYKPLDTPTRNPGGTDIFTTAVTHGQGHPGVGGPQPNGQPQSNEQPPPYSEP</sequence>
<name>A0AAN9BZK3_9CAEN</name>
<feature type="compositionally biased region" description="Polar residues" evidence="5">
    <location>
        <begin position="233"/>
        <end position="248"/>
    </location>
</feature>
<dbReference type="GO" id="GO:0016020">
    <property type="term" value="C:membrane"/>
    <property type="evidence" value="ECO:0007669"/>
    <property type="project" value="UniProtKB-SubCell"/>
</dbReference>
<keyword evidence="3 6" id="KW-1133">Transmembrane helix</keyword>
<keyword evidence="8" id="KW-1185">Reference proteome</keyword>
<proteinExistence type="predicted"/>
<feature type="transmembrane region" description="Helical" evidence="6">
    <location>
        <begin position="110"/>
        <end position="138"/>
    </location>
</feature>
<keyword evidence="2 6" id="KW-0812">Transmembrane</keyword>
<feature type="transmembrane region" description="Helical" evidence="6">
    <location>
        <begin position="199"/>
        <end position="221"/>
    </location>
</feature>
<dbReference type="Pfam" id="PF13903">
    <property type="entry name" value="Claudin_2"/>
    <property type="match status" value="1"/>
</dbReference>
<keyword evidence="4 6" id="KW-0472">Membrane</keyword>
<dbReference type="Gene3D" id="1.20.140.150">
    <property type="match status" value="1"/>
</dbReference>
<evidence type="ECO:0000313" key="7">
    <source>
        <dbReference type="EMBL" id="KAK7114584.1"/>
    </source>
</evidence>
<evidence type="ECO:0000256" key="6">
    <source>
        <dbReference type="SAM" id="Phobius"/>
    </source>
</evidence>
<evidence type="ECO:0000256" key="4">
    <source>
        <dbReference type="ARBA" id="ARBA00023136"/>
    </source>
</evidence>
<evidence type="ECO:0000256" key="2">
    <source>
        <dbReference type="ARBA" id="ARBA00022692"/>
    </source>
</evidence>
<dbReference type="InterPro" id="IPR004031">
    <property type="entry name" value="PMP22/EMP/MP20/Claudin"/>
</dbReference>
<feature type="transmembrane region" description="Helical" evidence="6">
    <location>
        <begin position="150"/>
        <end position="169"/>
    </location>
</feature>
<feature type="transmembrane region" description="Helical" evidence="6">
    <location>
        <begin position="15"/>
        <end position="35"/>
    </location>
</feature>
<evidence type="ECO:0000256" key="3">
    <source>
        <dbReference type="ARBA" id="ARBA00022989"/>
    </source>
</evidence>
<accession>A0AAN9BZK3</accession>
<evidence type="ECO:0000256" key="1">
    <source>
        <dbReference type="ARBA" id="ARBA00004141"/>
    </source>
</evidence>
<organism evidence="7 8">
    <name type="scientific">Littorina saxatilis</name>
    <dbReference type="NCBI Taxonomy" id="31220"/>
    <lineage>
        <taxon>Eukaryota</taxon>
        <taxon>Metazoa</taxon>
        <taxon>Spiralia</taxon>
        <taxon>Lophotrochozoa</taxon>
        <taxon>Mollusca</taxon>
        <taxon>Gastropoda</taxon>
        <taxon>Caenogastropoda</taxon>
        <taxon>Littorinimorpha</taxon>
        <taxon>Littorinoidea</taxon>
        <taxon>Littorinidae</taxon>
        <taxon>Littorina</taxon>
    </lineage>
</organism>
<feature type="region of interest" description="Disordered" evidence="5">
    <location>
        <begin position="232"/>
        <end position="277"/>
    </location>
</feature>
<comment type="caution">
    <text evidence="7">The sequence shown here is derived from an EMBL/GenBank/DDBJ whole genome shotgun (WGS) entry which is preliminary data.</text>
</comment>
<reference evidence="7 8" key="1">
    <citation type="submission" date="2024-02" db="EMBL/GenBank/DDBJ databases">
        <title>Chromosome-scale genome assembly of the rough periwinkle Littorina saxatilis.</title>
        <authorList>
            <person name="De Jode A."/>
            <person name="Faria R."/>
            <person name="Formenti G."/>
            <person name="Sims Y."/>
            <person name="Smith T.P."/>
            <person name="Tracey A."/>
            <person name="Wood J.M.D."/>
            <person name="Zagrodzka Z.B."/>
            <person name="Johannesson K."/>
            <person name="Butlin R.K."/>
            <person name="Leder E.H."/>
        </authorList>
    </citation>
    <scope>NUCLEOTIDE SEQUENCE [LARGE SCALE GENOMIC DNA]</scope>
    <source>
        <strain evidence="7">Snail1</strain>
        <tissue evidence="7">Muscle</tissue>
    </source>
</reference>
<comment type="subcellular location">
    <subcellularLocation>
        <location evidence="1">Membrane</location>
        <topology evidence="1">Multi-pass membrane protein</topology>
    </subcellularLocation>
</comment>
<protein>
    <submittedName>
        <fullName evidence="7">Uncharacterized protein</fullName>
    </submittedName>
</protein>